<keyword evidence="3" id="KW-0808">Transferase</keyword>
<dbReference type="EMBL" id="VFMN01000001">
    <property type="protein sequence ID" value="TQJ09045.1"/>
    <property type="molecule type" value="Genomic_DNA"/>
</dbReference>
<name>A0A542E152_9MICO</name>
<accession>A0A542E152</accession>
<dbReference type="Pfam" id="PF00581">
    <property type="entry name" value="Rhodanese"/>
    <property type="match status" value="2"/>
</dbReference>
<dbReference type="InterPro" id="IPR036866">
    <property type="entry name" value="RibonucZ/Hydroxyglut_hydro"/>
</dbReference>
<feature type="domain" description="Rhodanese" evidence="2">
    <location>
        <begin position="382"/>
        <end position="473"/>
    </location>
</feature>
<dbReference type="GO" id="GO:0046872">
    <property type="term" value="F:metal ion binding"/>
    <property type="evidence" value="ECO:0007669"/>
    <property type="project" value="UniProtKB-KW"/>
</dbReference>
<evidence type="ECO:0000313" key="3">
    <source>
        <dbReference type="EMBL" id="TQJ09045.1"/>
    </source>
</evidence>
<evidence type="ECO:0000313" key="4">
    <source>
        <dbReference type="Proteomes" id="UP000317893"/>
    </source>
</evidence>
<dbReference type="PANTHER" id="PTHR43084">
    <property type="entry name" value="PERSULFIDE DIOXYGENASE ETHE1"/>
    <property type="match status" value="1"/>
</dbReference>
<dbReference type="AlphaFoldDB" id="A0A542E152"/>
<dbReference type="Gene3D" id="3.40.250.10">
    <property type="entry name" value="Rhodanese-like domain"/>
    <property type="match status" value="3"/>
</dbReference>
<dbReference type="InterPro" id="IPR051682">
    <property type="entry name" value="Mito_Persulfide_Diox"/>
</dbReference>
<protein>
    <submittedName>
        <fullName evidence="3">Rhodanese-related sulfurtransferase</fullName>
    </submittedName>
</protein>
<proteinExistence type="predicted"/>
<gene>
    <name evidence="3" type="ORF">FB458_2149</name>
</gene>
<dbReference type="InterPro" id="IPR036873">
    <property type="entry name" value="Rhodanese-like_dom_sf"/>
</dbReference>
<dbReference type="CDD" id="cd00158">
    <property type="entry name" value="RHOD"/>
    <property type="match status" value="1"/>
</dbReference>
<dbReference type="GO" id="GO:0050313">
    <property type="term" value="F:sulfur dioxygenase activity"/>
    <property type="evidence" value="ECO:0007669"/>
    <property type="project" value="InterPro"/>
</dbReference>
<dbReference type="InterPro" id="IPR044528">
    <property type="entry name" value="POD-like_MBL-fold"/>
</dbReference>
<keyword evidence="1" id="KW-0479">Metal-binding</keyword>
<dbReference type="GO" id="GO:0016740">
    <property type="term" value="F:transferase activity"/>
    <property type="evidence" value="ECO:0007669"/>
    <property type="project" value="UniProtKB-KW"/>
</dbReference>
<feature type="domain" description="Rhodanese" evidence="2">
    <location>
        <begin position="485"/>
        <end position="572"/>
    </location>
</feature>
<dbReference type="SMART" id="SM00450">
    <property type="entry name" value="RHOD"/>
    <property type="match status" value="2"/>
</dbReference>
<dbReference type="PROSITE" id="PS50206">
    <property type="entry name" value="RHODANESE_3"/>
    <property type="match status" value="3"/>
</dbReference>
<keyword evidence="4" id="KW-1185">Reference proteome</keyword>
<dbReference type="SUPFAM" id="SSF52821">
    <property type="entry name" value="Rhodanese/Cell cycle control phosphatase"/>
    <property type="match status" value="3"/>
</dbReference>
<feature type="domain" description="Rhodanese" evidence="2">
    <location>
        <begin position="14"/>
        <end position="101"/>
    </location>
</feature>
<reference evidence="3 4" key="1">
    <citation type="submission" date="2019-06" db="EMBL/GenBank/DDBJ databases">
        <title>Sequencing the genomes of 1000 actinobacteria strains.</title>
        <authorList>
            <person name="Klenk H.-P."/>
        </authorList>
    </citation>
    <scope>NUCLEOTIDE SEQUENCE [LARGE SCALE GENOMIC DNA]</scope>
    <source>
        <strain evidence="3 4">DSM 18607</strain>
    </source>
</reference>
<dbReference type="GO" id="GO:0006749">
    <property type="term" value="P:glutathione metabolic process"/>
    <property type="evidence" value="ECO:0007669"/>
    <property type="project" value="InterPro"/>
</dbReference>
<sequence>MSSEVSIEELAAAQRGDGTVIDVREPREYAAGHVPGARSIPMGQLASRRAELDPTRSLHVICASGNRSAAMTDFLRGVGFDAASVVGGTDAWVRSGRPLVTGSHPTATAQPSTRRPVVVTIETPTLGNRSYLAHDGRVAVLVDPQRDLDRVLAAAQEAGVRITHVVETHVHNDYVTGGLALARATGASYHLNAADEVRFARTPVHDGDVIDVSPSMRLRAIATPGHTFTHLSYALEAVTSVGGSADTVAVFTGGSLLYGATGRPDLLGPDHTDALVHHQYASAHRLARQLPDHAQVLPTHGFGSFCSAGSSGGTSESTIGAEKAVNPALTTDEEQWVADTLAGLDAYPAYYVHMAPANVAGPDGVHLDAPAVADRTVLAGRLAAGEWVVDLRTRTAFAAGHVVGTLNIGLDGQFATYLGWLVPHGASLTLLGESTAQVAEAQRELARIGVDVLAGAATGGPGDWTDDGLGHFPRAVFADLVEVRHHRTVTVLDVRRQREHDAGHLVGALHIPLHDLVARLDEVPGDAEVWVHCAGGYRASIAASILAAQGRRVVAVDDEFDHAARAGLPLATT</sequence>
<dbReference type="PANTHER" id="PTHR43084:SF1">
    <property type="entry name" value="PERSULFIDE DIOXYGENASE ETHE1, MITOCHONDRIAL"/>
    <property type="match status" value="1"/>
</dbReference>
<dbReference type="Proteomes" id="UP000317893">
    <property type="component" value="Unassembled WGS sequence"/>
</dbReference>
<organism evidence="3 4">
    <name type="scientific">Lapillicoccus jejuensis</name>
    <dbReference type="NCBI Taxonomy" id="402171"/>
    <lineage>
        <taxon>Bacteria</taxon>
        <taxon>Bacillati</taxon>
        <taxon>Actinomycetota</taxon>
        <taxon>Actinomycetes</taxon>
        <taxon>Micrococcales</taxon>
        <taxon>Intrasporangiaceae</taxon>
        <taxon>Lapillicoccus</taxon>
    </lineage>
</organism>
<dbReference type="SMART" id="SM00849">
    <property type="entry name" value="Lactamase_B"/>
    <property type="match status" value="1"/>
</dbReference>
<evidence type="ECO:0000256" key="1">
    <source>
        <dbReference type="ARBA" id="ARBA00022723"/>
    </source>
</evidence>
<dbReference type="InterPro" id="IPR001279">
    <property type="entry name" value="Metallo-B-lactamas"/>
</dbReference>
<dbReference type="GO" id="GO:0070813">
    <property type="term" value="P:hydrogen sulfide metabolic process"/>
    <property type="evidence" value="ECO:0007669"/>
    <property type="project" value="TreeGrafter"/>
</dbReference>
<dbReference type="RefSeq" id="WP_141848475.1">
    <property type="nucleotide sequence ID" value="NZ_BAAAPR010000005.1"/>
</dbReference>
<evidence type="ECO:0000259" key="2">
    <source>
        <dbReference type="PROSITE" id="PS50206"/>
    </source>
</evidence>
<dbReference type="SUPFAM" id="SSF56281">
    <property type="entry name" value="Metallo-hydrolase/oxidoreductase"/>
    <property type="match status" value="1"/>
</dbReference>
<dbReference type="OrthoDB" id="3196337at2"/>
<dbReference type="CDD" id="cd07724">
    <property type="entry name" value="POD-like_MBL-fold"/>
    <property type="match status" value="1"/>
</dbReference>
<comment type="caution">
    <text evidence="3">The sequence shown here is derived from an EMBL/GenBank/DDBJ whole genome shotgun (WGS) entry which is preliminary data.</text>
</comment>
<dbReference type="InterPro" id="IPR001763">
    <property type="entry name" value="Rhodanese-like_dom"/>
</dbReference>
<dbReference type="Gene3D" id="3.60.15.10">
    <property type="entry name" value="Ribonuclease Z/Hydroxyacylglutathione hydrolase-like"/>
    <property type="match status" value="1"/>
</dbReference>